<dbReference type="SUPFAM" id="SSF48179">
    <property type="entry name" value="6-phosphogluconate dehydrogenase C-terminal domain-like"/>
    <property type="match status" value="1"/>
</dbReference>
<dbReference type="PANTHER" id="PTHR43765">
    <property type="entry name" value="2-DEHYDROPANTOATE 2-REDUCTASE-RELATED"/>
    <property type="match status" value="1"/>
</dbReference>
<proteinExistence type="inferred from homology"/>
<accession>A0A194VKV1</accession>
<reference evidence="6" key="1">
    <citation type="submission" date="2014-12" db="EMBL/GenBank/DDBJ databases">
        <title>Genome Sequence of Valsa Canker Pathogens Uncovers a Specific Adaption of Colonization on Woody Bark.</title>
        <authorList>
            <person name="Yin Z."/>
            <person name="Liu H."/>
            <person name="Gao X."/>
            <person name="Li Z."/>
            <person name="Song N."/>
            <person name="Ke X."/>
            <person name="Dai Q."/>
            <person name="Wu Y."/>
            <person name="Sun Y."/>
            <person name="Xu J.-R."/>
            <person name="Kang Z.K."/>
            <person name="Wang L."/>
            <person name="Huang L."/>
        </authorList>
    </citation>
    <scope>NUCLEOTIDE SEQUENCE [LARGE SCALE GENOMIC DNA]</scope>
    <source>
        <strain evidence="6">03-8</strain>
    </source>
</reference>
<evidence type="ECO:0000259" key="5">
    <source>
        <dbReference type="Pfam" id="PF08546"/>
    </source>
</evidence>
<keyword evidence="2" id="KW-0521">NADP</keyword>
<dbReference type="InterPro" id="IPR013752">
    <property type="entry name" value="KPA_reductase"/>
</dbReference>
<dbReference type="InterPro" id="IPR008927">
    <property type="entry name" value="6-PGluconate_DH-like_C_sf"/>
</dbReference>
<keyword evidence="7" id="KW-1185">Reference proteome</keyword>
<dbReference type="InterPro" id="IPR050838">
    <property type="entry name" value="Ketopantoate_reductase"/>
</dbReference>
<dbReference type="GO" id="GO:0005739">
    <property type="term" value="C:mitochondrion"/>
    <property type="evidence" value="ECO:0007669"/>
    <property type="project" value="TreeGrafter"/>
</dbReference>
<dbReference type="PANTHER" id="PTHR43765:SF2">
    <property type="entry name" value="2-DEHYDROPANTOATE 2-REDUCTASE"/>
    <property type="match status" value="1"/>
</dbReference>
<name>A0A194VKV1_CYTMA</name>
<protein>
    <submittedName>
        <fullName evidence="6">2-dehydropantoate 2-reductase</fullName>
    </submittedName>
</protein>
<evidence type="ECO:0000256" key="3">
    <source>
        <dbReference type="ARBA" id="ARBA00023002"/>
    </source>
</evidence>
<dbReference type="EMBL" id="CM003098">
    <property type="protein sequence ID" value="KUI64784.1"/>
    <property type="molecule type" value="Genomic_DNA"/>
</dbReference>
<comment type="similarity">
    <text evidence="1">Belongs to the ketopantoate reductase family.</text>
</comment>
<dbReference type="SMR" id="A0A194VKV1"/>
<dbReference type="Pfam" id="PF08546">
    <property type="entry name" value="ApbA_C"/>
    <property type="match status" value="1"/>
</dbReference>
<keyword evidence="3" id="KW-0560">Oxidoreductase</keyword>
<evidence type="ECO:0000313" key="6">
    <source>
        <dbReference type="EMBL" id="KUI64784.1"/>
    </source>
</evidence>
<dbReference type="GO" id="GO:0050661">
    <property type="term" value="F:NADP binding"/>
    <property type="evidence" value="ECO:0007669"/>
    <property type="project" value="TreeGrafter"/>
</dbReference>
<dbReference type="InterPro" id="IPR013328">
    <property type="entry name" value="6PGD_dom2"/>
</dbReference>
<dbReference type="Gene3D" id="1.10.1040.10">
    <property type="entry name" value="N-(1-d-carboxylethyl)-l-norvaline Dehydrogenase, domain 2"/>
    <property type="match status" value="1"/>
</dbReference>
<dbReference type="InterPro" id="IPR013332">
    <property type="entry name" value="KPR_N"/>
</dbReference>
<organism evidence="6 7">
    <name type="scientific">Cytospora mali</name>
    <name type="common">Apple Valsa canker fungus</name>
    <name type="synonym">Valsa mali</name>
    <dbReference type="NCBI Taxonomy" id="578113"/>
    <lineage>
        <taxon>Eukaryota</taxon>
        <taxon>Fungi</taxon>
        <taxon>Dikarya</taxon>
        <taxon>Ascomycota</taxon>
        <taxon>Pezizomycotina</taxon>
        <taxon>Sordariomycetes</taxon>
        <taxon>Sordariomycetidae</taxon>
        <taxon>Diaporthales</taxon>
        <taxon>Cytosporaceae</taxon>
        <taxon>Cytospora</taxon>
    </lineage>
</organism>
<feature type="domain" description="Ketopantoate reductase C-terminal" evidence="5">
    <location>
        <begin position="274"/>
        <end position="416"/>
    </location>
</feature>
<gene>
    <name evidence="6" type="ORF">VM1G_00475</name>
</gene>
<evidence type="ECO:0000259" key="4">
    <source>
        <dbReference type="Pfam" id="PF02558"/>
    </source>
</evidence>
<evidence type="ECO:0000256" key="2">
    <source>
        <dbReference type="ARBA" id="ARBA00022857"/>
    </source>
</evidence>
<sequence>MGRQFSQRSIGGQRAVPQWLQTILNDTSPPPRPYAWTIENLDRPQTSEKYQTRGNSVNSDPDRRVFVLGLGNLGRLYAACLAQLPNPPPITLVVHRRSLLEHWASDPGIELTRHGILEKLSDFNIEWWTDERPSVGPVREIANGGRISNLIVATKAPDAIPQADSLRRYLRASSTVVFVQNGVNRLWPPYGEAYNAHRYPGNNHPNWLHGITMHGVYSEGPFSSIHASPADVVVGPVCPNQTQLEKLNYLTELITQAPHLAGRAVSRSQLWILQLEKLVINMIINPLSAVLRVKNGELFADPDGEVNKVMDVLLQETSSVLQALLRHESSKELLLDDEMSQEALVQRFSAPNLRQMLDRIGEKVKHNKSSMFQDIETGKQTEIREFNGWLVETAKSLDQSLDVSSHRALIDLVEQKTKLDKPELGRHLPQGQEGKHGSIDNEVGLFATDEVTAVLPFGSSAELFTNTTRPAEPALLEGGEDASTCTLWKITPGLGCSAIAVGFAPGKRRAFRYQQTGRETSNTNPDP</sequence>
<evidence type="ECO:0000256" key="1">
    <source>
        <dbReference type="ARBA" id="ARBA00007870"/>
    </source>
</evidence>
<feature type="domain" description="Ketopantoate reductase N-terminal" evidence="4">
    <location>
        <begin position="65"/>
        <end position="236"/>
    </location>
</feature>
<dbReference type="AlphaFoldDB" id="A0A194VKV1"/>
<dbReference type="OrthoDB" id="73846at2759"/>
<dbReference type="Pfam" id="PF02558">
    <property type="entry name" value="ApbA"/>
    <property type="match status" value="1"/>
</dbReference>
<evidence type="ECO:0000313" key="7">
    <source>
        <dbReference type="Proteomes" id="UP000078559"/>
    </source>
</evidence>
<dbReference type="GO" id="GO:0008677">
    <property type="term" value="F:2-dehydropantoate 2-reductase activity"/>
    <property type="evidence" value="ECO:0007669"/>
    <property type="project" value="TreeGrafter"/>
</dbReference>
<dbReference type="Gene3D" id="3.40.50.720">
    <property type="entry name" value="NAD(P)-binding Rossmann-like Domain"/>
    <property type="match status" value="1"/>
</dbReference>
<dbReference type="Proteomes" id="UP000078559">
    <property type="component" value="Chromosome 1"/>
</dbReference>